<dbReference type="InterPro" id="IPR011447">
    <property type="entry name" value="DUF1552"/>
</dbReference>
<proteinExistence type="predicted"/>
<protein>
    <submittedName>
        <fullName evidence="1">DUF1552 domain-containing protein</fullName>
    </submittedName>
</protein>
<comment type="caution">
    <text evidence="1">The sequence shown here is derived from an EMBL/GenBank/DDBJ whole genome shotgun (WGS) entry which is preliminary data.</text>
</comment>
<dbReference type="EMBL" id="JAEVLS010000002">
    <property type="protein sequence ID" value="MBM0105471.1"/>
    <property type="molecule type" value="Genomic_DNA"/>
</dbReference>
<dbReference type="RefSeq" id="WP_203167511.1">
    <property type="nucleotide sequence ID" value="NZ_JAEVLS010000002.1"/>
</dbReference>
<sequence>MSKLTRRTVLRGLVGGAAVNVALPLLNCFLNTNGTALASGAPMPVRFGTWGWGLGMNKDIFVPKKYGPDFDLPEEIVSLAPIKQHMNLITNTQAFRDNYQNLCHYTGWVIARTGAAPKDRNDIPGETIDVTIANQIGGATRFKSLTATATGDVRNTYSYENSNTPNAPEWSPLQFYTRLFGPDFPDPNAPTFKPNPRIMVRESVLSGVMDQTKKLMQAVPADDRARLDQYFTGLRHLEQQFQQRLEKPEPIAACVRPGEITVDPAMGQEQEAIALRHRMMTDLLVMALACDQTRVFNMAYTNANSSTIKPGYEKPHHTTTHEEPVDMKLGYQPVASWFTRRAMESWAYFVEAFTKVKEGDGTLLDNVFIYGTTDHGYARVHSLDHIPIFTAGRAGGKVKTGLHIDGKGTAGTRMGYTALRLFGVDKPSWGVNSNNTSQEVGEILV</sequence>
<dbReference type="PROSITE" id="PS51318">
    <property type="entry name" value="TAT"/>
    <property type="match status" value="1"/>
</dbReference>
<dbReference type="InterPro" id="IPR006311">
    <property type="entry name" value="TAT_signal"/>
</dbReference>
<reference evidence="1 2" key="1">
    <citation type="journal article" date="2021" name="Int. J. Syst. Evol. Microbiol.">
        <title>Steroidobacter gossypii sp. nov., isolated from soil of cotton cropping field.</title>
        <authorList>
            <person name="Huang R."/>
            <person name="Yang S."/>
            <person name="Zhen C."/>
            <person name="Liu W."/>
        </authorList>
    </citation>
    <scope>NUCLEOTIDE SEQUENCE [LARGE SCALE GENOMIC DNA]</scope>
    <source>
        <strain evidence="1 2">S1-65</strain>
    </source>
</reference>
<gene>
    <name evidence="1" type="ORF">JM946_11965</name>
</gene>
<accession>A0ABS1WWV9</accession>
<name>A0ABS1WWV9_9GAMM</name>
<evidence type="ECO:0000313" key="2">
    <source>
        <dbReference type="Proteomes" id="UP000661077"/>
    </source>
</evidence>
<organism evidence="1 2">
    <name type="scientific">Steroidobacter gossypii</name>
    <dbReference type="NCBI Taxonomy" id="2805490"/>
    <lineage>
        <taxon>Bacteria</taxon>
        <taxon>Pseudomonadati</taxon>
        <taxon>Pseudomonadota</taxon>
        <taxon>Gammaproteobacteria</taxon>
        <taxon>Steroidobacterales</taxon>
        <taxon>Steroidobacteraceae</taxon>
        <taxon>Steroidobacter</taxon>
    </lineage>
</organism>
<dbReference type="Proteomes" id="UP000661077">
    <property type="component" value="Unassembled WGS sequence"/>
</dbReference>
<dbReference type="Pfam" id="PF07586">
    <property type="entry name" value="HXXSHH"/>
    <property type="match status" value="1"/>
</dbReference>
<evidence type="ECO:0000313" key="1">
    <source>
        <dbReference type="EMBL" id="MBM0105471.1"/>
    </source>
</evidence>
<keyword evidence="2" id="KW-1185">Reference proteome</keyword>